<dbReference type="AlphaFoldDB" id="A0A195DWI4"/>
<dbReference type="EMBL" id="KQ980204">
    <property type="protein sequence ID" value="KYN17270.1"/>
    <property type="molecule type" value="Genomic_DNA"/>
</dbReference>
<dbReference type="Proteomes" id="UP000078492">
    <property type="component" value="Unassembled WGS sequence"/>
</dbReference>
<organism evidence="1 2">
    <name type="scientific">Trachymyrmex cornetzi</name>
    <dbReference type="NCBI Taxonomy" id="471704"/>
    <lineage>
        <taxon>Eukaryota</taxon>
        <taxon>Metazoa</taxon>
        <taxon>Ecdysozoa</taxon>
        <taxon>Arthropoda</taxon>
        <taxon>Hexapoda</taxon>
        <taxon>Insecta</taxon>
        <taxon>Pterygota</taxon>
        <taxon>Neoptera</taxon>
        <taxon>Endopterygota</taxon>
        <taxon>Hymenoptera</taxon>
        <taxon>Apocrita</taxon>
        <taxon>Aculeata</taxon>
        <taxon>Formicoidea</taxon>
        <taxon>Formicidae</taxon>
        <taxon>Myrmicinae</taxon>
        <taxon>Trachymyrmex</taxon>
    </lineage>
</organism>
<accession>A0A195DWI4</accession>
<evidence type="ECO:0000313" key="2">
    <source>
        <dbReference type="Proteomes" id="UP000078492"/>
    </source>
</evidence>
<keyword evidence="2" id="KW-1185">Reference proteome</keyword>
<reference evidence="1 2" key="1">
    <citation type="submission" date="2015-09" db="EMBL/GenBank/DDBJ databases">
        <title>Trachymyrmex cornetzi WGS genome.</title>
        <authorList>
            <person name="Nygaard S."/>
            <person name="Hu H."/>
            <person name="Boomsma J."/>
            <person name="Zhang G."/>
        </authorList>
    </citation>
    <scope>NUCLEOTIDE SEQUENCE [LARGE SCALE GENOMIC DNA]</scope>
    <source>
        <strain evidence="1">Tcor2-1</strain>
        <tissue evidence="1">Whole body</tissue>
    </source>
</reference>
<evidence type="ECO:0000313" key="1">
    <source>
        <dbReference type="EMBL" id="KYN17270.1"/>
    </source>
</evidence>
<gene>
    <name evidence="1" type="ORF">ALC57_10490</name>
</gene>
<proteinExistence type="predicted"/>
<protein>
    <submittedName>
        <fullName evidence="1">Uncharacterized protein</fullName>
    </submittedName>
</protein>
<sequence>QDFSRSGRQKDECRARSDDYIIHRAIGCKTLPCEEKKNIEGEKEKENRRVKGWENRYIEQRTR</sequence>
<feature type="non-terminal residue" evidence="1">
    <location>
        <position position="1"/>
    </location>
</feature>
<name>A0A195DWI4_9HYME</name>